<dbReference type="RefSeq" id="WP_002620361.1">
    <property type="nucleotide sequence ID" value="NC_014623.1"/>
</dbReference>
<reference evidence="1 3" key="2">
    <citation type="journal article" date="2011" name="Mol. Biol. Evol.">
        <title>Comparative genomic analysis of fruiting body formation in Myxococcales.</title>
        <authorList>
            <person name="Huntley S."/>
            <person name="Hamann N."/>
            <person name="Wegener-Feldbrugge S."/>
            <person name="Treuner-Lange A."/>
            <person name="Kube M."/>
            <person name="Reinhardt R."/>
            <person name="Klages S."/>
            <person name="Muller R."/>
            <person name="Ronning C.M."/>
            <person name="Nierman W.C."/>
            <person name="Sogaard-Andersen L."/>
        </authorList>
    </citation>
    <scope>NUCLEOTIDE SEQUENCE [LARGE SCALE GENOMIC DNA]</scope>
    <source>
        <strain evidence="1 3">DW4/3-1</strain>
    </source>
</reference>
<proteinExistence type="predicted"/>
<dbReference type="KEGG" id="sur:STAUR_1032"/>
<evidence type="ECO:0000313" key="3">
    <source>
        <dbReference type="Proteomes" id="UP000001351"/>
    </source>
</evidence>
<dbReference type="Proteomes" id="UP000001351">
    <property type="component" value="Chromosome"/>
</dbReference>
<reference evidence="2 4" key="1">
    <citation type="submission" date="2006-04" db="EMBL/GenBank/DDBJ databases">
        <authorList>
            <person name="Nierman W.C."/>
        </authorList>
    </citation>
    <scope>NUCLEOTIDE SEQUENCE [LARGE SCALE GENOMIC DNA]</scope>
    <source>
        <strain evidence="2 4">DW4/3-1</strain>
    </source>
</reference>
<organism evidence="2 4">
    <name type="scientific">Stigmatella aurantiaca (strain DW4/3-1)</name>
    <dbReference type="NCBI Taxonomy" id="378806"/>
    <lineage>
        <taxon>Bacteria</taxon>
        <taxon>Pseudomonadati</taxon>
        <taxon>Myxococcota</taxon>
        <taxon>Myxococcia</taxon>
        <taxon>Myxococcales</taxon>
        <taxon>Cystobacterineae</taxon>
        <taxon>Archangiaceae</taxon>
        <taxon>Stigmatella</taxon>
    </lineage>
</organism>
<dbReference type="EMBL" id="AAMD01000355">
    <property type="protein sequence ID" value="EAU61708.1"/>
    <property type="molecule type" value="Genomic_DNA"/>
</dbReference>
<dbReference type="EMBL" id="CP002271">
    <property type="protein sequence ID" value="ADO68836.1"/>
    <property type="molecule type" value="Genomic_DNA"/>
</dbReference>
<dbReference type="STRING" id="378806.STAUR_1032"/>
<dbReference type="AlphaFoldDB" id="Q08MJ7"/>
<protein>
    <submittedName>
        <fullName evidence="2">Uncharacterized protein</fullName>
    </submittedName>
</protein>
<keyword evidence="3" id="KW-1185">Reference proteome</keyword>
<evidence type="ECO:0000313" key="1">
    <source>
        <dbReference type="EMBL" id="ADO68836.1"/>
    </source>
</evidence>
<dbReference type="Proteomes" id="UP000032702">
    <property type="component" value="Unassembled WGS sequence"/>
</dbReference>
<name>Q08MJ7_STIAD</name>
<accession>Q08MJ7</accession>
<gene>
    <name evidence="1" type="ordered locus">STAUR_1032</name>
    <name evidence="2" type="ORF">STIAU_0166</name>
</gene>
<sequence>MNPDGYTYLQLINATNQNLTQGSAGPGKFNQYQMASWFGFPNAPDPICGPASRLTYKLQFLEGVGDQDDAADLQLNIGDSTNQANAIVWIQARSTSQSGHYLTYQFQNPQSSLYIYGKSVNGGWDQINASQVQWGVIHNDALGQDFVKNVTNSLALVDLNQLFPDPNTANQYFAAVSQGLQPQSPQATTLFNQVSAYIKLTAQ</sequence>
<evidence type="ECO:0000313" key="4">
    <source>
        <dbReference type="Proteomes" id="UP000032702"/>
    </source>
</evidence>
<dbReference type="HOGENOM" id="CLU_1348261_0_0_7"/>
<evidence type="ECO:0000313" key="2">
    <source>
        <dbReference type="EMBL" id="EAU61708.1"/>
    </source>
</evidence>